<proteinExistence type="inferred from homology"/>
<dbReference type="PANTHER" id="PTHR48081">
    <property type="entry name" value="AB HYDROLASE SUPERFAMILY PROTEIN C4A8.06C"/>
    <property type="match status" value="1"/>
</dbReference>
<reference evidence="6" key="1">
    <citation type="journal article" date="2019" name="Int. J. Syst. Evol. Microbiol.">
        <title>The Global Catalogue of Microorganisms (GCM) 10K type strain sequencing project: providing services to taxonomists for standard genome sequencing and annotation.</title>
        <authorList>
            <consortium name="The Broad Institute Genomics Platform"/>
            <consortium name="The Broad Institute Genome Sequencing Center for Infectious Disease"/>
            <person name="Wu L."/>
            <person name="Ma J."/>
        </authorList>
    </citation>
    <scope>NUCLEOTIDE SEQUENCE [LARGE SCALE GENOMIC DNA]</scope>
    <source>
        <strain evidence="6">CGMCC 4.7371</strain>
    </source>
</reference>
<evidence type="ECO:0000259" key="4">
    <source>
        <dbReference type="Pfam" id="PF07859"/>
    </source>
</evidence>
<dbReference type="Pfam" id="PF07859">
    <property type="entry name" value="Abhydrolase_3"/>
    <property type="match status" value="1"/>
</dbReference>
<keyword evidence="6" id="KW-1185">Reference proteome</keyword>
<dbReference type="Proteomes" id="UP000655410">
    <property type="component" value="Unassembled WGS sequence"/>
</dbReference>
<name>A0ABQ2NGY5_9ACTN</name>
<feature type="domain" description="Alpha/beta hydrolase fold-3" evidence="4">
    <location>
        <begin position="95"/>
        <end position="296"/>
    </location>
</feature>
<evidence type="ECO:0000256" key="2">
    <source>
        <dbReference type="ARBA" id="ARBA00022801"/>
    </source>
</evidence>
<dbReference type="SUPFAM" id="SSF53474">
    <property type="entry name" value="alpha/beta-Hydrolases"/>
    <property type="match status" value="1"/>
</dbReference>
<dbReference type="InterPro" id="IPR050300">
    <property type="entry name" value="GDXG_lipolytic_enzyme"/>
</dbReference>
<dbReference type="EMBL" id="BMNI01000019">
    <property type="protein sequence ID" value="GGO94323.1"/>
    <property type="molecule type" value="Genomic_DNA"/>
</dbReference>
<dbReference type="InterPro" id="IPR033140">
    <property type="entry name" value="Lipase_GDXG_put_SER_AS"/>
</dbReference>
<feature type="active site" evidence="3">
    <location>
        <position position="169"/>
    </location>
</feature>
<dbReference type="PROSITE" id="PS01174">
    <property type="entry name" value="LIPASE_GDXG_SER"/>
    <property type="match status" value="1"/>
</dbReference>
<evidence type="ECO:0000313" key="6">
    <source>
        <dbReference type="Proteomes" id="UP000655410"/>
    </source>
</evidence>
<evidence type="ECO:0000256" key="1">
    <source>
        <dbReference type="ARBA" id="ARBA00010515"/>
    </source>
</evidence>
<dbReference type="PANTHER" id="PTHR48081:SF30">
    <property type="entry name" value="ACETYL-HYDROLASE LIPR-RELATED"/>
    <property type="match status" value="1"/>
</dbReference>
<dbReference type="InterPro" id="IPR029058">
    <property type="entry name" value="AB_hydrolase_fold"/>
</dbReference>
<comment type="caution">
    <text evidence="5">The sequence shown here is derived from an EMBL/GenBank/DDBJ whole genome shotgun (WGS) entry which is preliminary data.</text>
</comment>
<protein>
    <recommendedName>
        <fullName evidence="4">Alpha/beta hydrolase fold-3 domain-containing protein</fullName>
    </recommendedName>
</protein>
<sequence>MGMRLQNWQSPGLSLRSRVIMDVLGATWRPFTHVIPPGRIGAVTSRRLIAAGLALASPPVKGATFDRIEAAVADGLTLRGEWVRTPMTTRADGVILYIHGSGYVMCSSRTHRGLTSQLADRTGLPVLSVDYRLSPSHRYPAAPQDVRAAWNWLLAEGYDPARIIVAGDSAGGHLALTLALELARTRQALPAALVTLSPVVDLSVERGLVRDRIERDPFASAAVARRTLARYADAEAMLDDGLRIEFDDIDRFPPTLVHAGSREMLAADCTDLVRRLKGAGLEVEYRVWPGLMHVFQAMTAFMPESLAALDEIATFITTHLPAADAAPYLMTAEIA</sequence>
<dbReference type="Gene3D" id="3.40.50.1820">
    <property type="entry name" value="alpha/beta hydrolase"/>
    <property type="match status" value="1"/>
</dbReference>
<gene>
    <name evidence="5" type="ORF">GCM10011584_35090</name>
</gene>
<evidence type="ECO:0000313" key="5">
    <source>
        <dbReference type="EMBL" id="GGO94323.1"/>
    </source>
</evidence>
<keyword evidence="2" id="KW-0378">Hydrolase</keyword>
<organism evidence="5 6">
    <name type="scientific">Nocardioides phosphati</name>
    <dbReference type="NCBI Taxonomy" id="1867775"/>
    <lineage>
        <taxon>Bacteria</taxon>
        <taxon>Bacillati</taxon>
        <taxon>Actinomycetota</taxon>
        <taxon>Actinomycetes</taxon>
        <taxon>Propionibacteriales</taxon>
        <taxon>Nocardioidaceae</taxon>
        <taxon>Nocardioides</taxon>
    </lineage>
</organism>
<evidence type="ECO:0000256" key="3">
    <source>
        <dbReference type="PROSITE-ProRule" id="PRU10038"/>
    </source>
</evidence>
<dbReference type="InterPro" id="IPR013094">
    <property type="entry name" value="AB_hydrolase_3"/>
</dbReference>
<comment type="similarity">
    <text evidence="1">Belongs to the 'GDXG' lipolytic enzyme family.</text>
</comment>
<accession>A0ABQ2NGY5</accession>